<gene>
    <name evidence="1" type="ORF">ACJMK2_037319</name>
</gene>
<dbReference type="EMBL" id="JBJQND010000006">
    <property type="protein sequence ID" value="KAL3874280.1"/>
    <property type="molecule type" value="Genomic_DNA"/>
</dbReference>
<evidence type="ECO:0000313" key="2">
    <source>
        <dbReference type="Proteomes" id="UP001634394"/>
    </source>
</evidence>
<dbReference type="Proteomes" id="UP001634394">
    <property type="component" value="Unassembled WGS sequence"/>
</dbReference>
<proteinExistence type="predicted"/>
<dbReference type="AlphaFoldDB" id="A0ABD3WJZ2"/>
<evidence type="ECO:0000313" key="1">
    <source>
        <dbReference type="EMBL" id="KAL3874280.1"/>
    </source>
</evidence>
<sequence>MDSLQGLLPLRKNGQHRENSFATGFTVRSYQNPQRAEILADFDGTQMSTRPKTVPVNRQPLVPAPYFFRFYNKPGTATSQRTKKTPASRFEDQFDTLHGTAKIIAAPGVGVLSRSLKIKNTAWSDASGEANPNKSFRTLQEIIFIFETNTMDGYLYLSIDKHKGWDA</sequence>
<comment type="caution">
    <text evidence="1">The sequence shown here is derived from an EMBL/GenBank/DDBJ whole genome shotgun (WGS) entry which is preliminary data.</text>
</comment>
<organism evidence="1 2">
    <name type="scientific">Sinanodonta woodiana</name>
    <name type="common">Chinese pond mussel</name>
    <name type="synonym">Anodonta woodiana</name>
    <dbReference type="NCBI Taxonomy" id="1069815"/>
    <lineage>
        <taxon>Eukaryota</taxon>
        <taxon>Metazoa</taxon>
        <taxon>Spiralia</taxon>
        <taxon>Lophotrochozoa</taxon>
        <taxon>Mollusca</taxon>
        <taxon>Bivalvia</taxon>
        <taxon>Autobranchia</taxon>
        <taxon>Heteroconchia</taxon>
        <taxon>Palaeoheterodonta</taxon>
        <taxon>Unionida</taxon>
        <taxon>Unionoidea</taxon>
        <taxon>Unionidae</taxon>
        <taxon>Unioninae</taxon>
        <taxon>Sinanodonta</taxon>
    </lineage>
</organism>
<protein>
    <submittedName>
        <fullName evidence="1">Uncharacterized protein</fullName>
    </submittedName>
</protein>
<name>A0ABD3WJZ2_SINWO</name>
<reference evidence="1 2" key="1">
    <citation type="submission" date="2024-11" db="EMBL/GenBank/DDBJ databases">
        <title>Chromosome-level genome assembly of the freshwater bivalve Anodonta woodiana.</title>
        <authorList>
            <person name="Chen X."/>
        </authorList>
    </citation>
    <scope>NUCLEOTIDE SEQUENCE [LARGE SCALE GENOMIC DNA]</scope>
    <source>
        <strain evidence="1">MN2024</strain>
        <tissue evidence="1">Gills</tissue>
    </source>
</reference>
<keyword evidence="2" id="KW-1185">Reference proteome</keyword>
<accession>A0ABD3WJZ2</accession>